<dbReference type="EC" id="5.3.3.2" evidence="11"/>
<evidence type="ECO:0000259" key="12">
    <source>
        <dbReference type="Pfam" id="PF01070"/>
    </source>
</evidence>
<accession>A0A837SAZ4</accession>
<comment type="subunit">
    <text evidence="10 11">Homooctamer. Dimer of tetramers.</text>
</comment>
<feature type="binding site" evidence="11">
    <location>
        <begin position="284"/>
        <end position="285"/>
    </location>
    <ligand>
        <name>FMN</name>
        <dbReference type="ChEBI" id="CHEBI:58210"/>
    </ligand>
</feature>
<dbReference type="InterPro" id="IPR000262">
    <property type="entry name" value="FMN-dep_DH"/>
</dbReference>
<evidence type="ECO:0000256" key="1">
    <source>
        <dbReference type="ARBA" id="ARBA00001917"/>
    </source>
</evidence>
<keyword evidence="6 11" id="KW-0460">Magnesium</keyword>
<dbReference type="Pfam" id="PF01070">
    <property type="entry name" value="FMN_dh"/>
    <property type="match status" value="1"/>
</dbReference>
<evidence type="ECO:0000256" key="8">
    <source>
        <dbReference type="ARBA" id="ARBA00023229"/>
    </source>
</evidence>
<gene>
    <name evidence="11" type="primary">fni</name>
    <name evidence="13" type="ORF">CP6013_02665</name>
</gene>
<dbReference type="SUPFAM" id="SSF51395">
    <property type="entry name" value="FMN-linked oxidoreductases"/>
    <property type="match status" value="1"/>
</dbReference>
<evidence type="ECO:0000256" key="5">
    <source>
        <dbReference type="ARBA" id="ARBA00022723"/>
    </source>
</evidence>
<dbReference type="HAMAP" id="MF_00354">
    <property type="entry name" value="Idi_2"/>
    <property type="match status" value="1"/>
</dbReference>
<dbReference type="RefSeq" id="WP_051803913.1">
    <property type="nucleotide sequence ID" value="NZ_CP009267.1"/>
</dbReference>
<keyword evidence="9 11" id="KW-0413">Isomerase</keyword>
<feature type="binding site" evidence="11">
    <location>
        <begin position="96"/>
        <end position="98"/>
    </location>
    <ligand>
        <name>substrate</name>
    </ligand>
</feature>
<feature type="binding site" evidence="11">
    <location>
        <begin position="66"/>
        <end position="68"/>
    </location>
    <ligand>
        <name>FMN</name>
        <dbReference type="ChEBI" id="CHEBI:58210"/>
    </ligand>
</feature>
<dbReference type="InterPro" id="IPR013785">
    <property type="entry name" value="Aldolase_TIM"/>
</dbReference>
<dbReference type="GO" id="GO:0070402">
    <property type="term" value="F:NADPH binding"/>
    <property type="evidence" value="ECO:0007669"/>
    <property type="project" value="UniProtKB-UniRule"/>
</dbReference>
<reference evidence="13 14" key="1">
    <citation type="journal article" name="Genome Announc.">
        <title>Improved Draft Genome Sequence of Clostridium pasteurianum Strain ATCC 6013 (DSM 525) Using a Hybrid Next-Generation Sequencing Approach.</title>
        <authorList>
            <person name="Pyne M.E."/>
            <person name="Utturkar S."/>
            <person name="Brown S.D."/>
            <person name="Moo-Young M."/>
            <person name="Chung D.A."/>
            <person name="Chou C.P."/>
        </authorList>
    </citation>
    <scope>NUCLEOTIDE SEQUENCE [LARGE SCALE GENOMIC DNA]</scope>
    <source>
        <strain evidence="13 14">ATCC 6013</strain>
    </source>
</reference>
<organism evidence="13 14">
    <name type="scientific">Clostridium pasteurianum DSM 525 = ATCC 6013</name>
    <dbReference type="NCBI Taxonomy" id="1262449"/>
    <lineage>
        <taxon>Bacteria</taxon>
        <taxon>Bacillati</taxon>
        <taxon>Bacillota</taxon>
        <taxon>Clostridia</taxon>
        <taxon>Eubacteriales</taxon>
        <taxon>Clostridiaceae</taxon>
        <taxon>Clostridium</taxon>
    </lineage>
</organism>
<evidence type="ECO:0000256" key="3">
    <source>
        <dbReference type="ARBA" id="ARBA00022630"/>
    </source>
</evidence>
<dbReference type="NCBIfam" id="TIGR02151">
    <property type="entry name" value="IPP_isom_2"/>
    <property type="match status" value="1"/>
</dbReference>
<comment type="caution">
    <text evidence="11">Lacks conserved residue(s) required for the propagation of feature annotation.</text>
</comment>
<proteinExistence type="inferred from homology"/>
<dbReference type="PIRSF" id="PIRSF003314">
    <property type="entry name" value="IPP_isomerase"/>
    <property type="match status" value="1"/>
</dbReference>
<dbReference type="KEGG" id="cpae:CPAST_c04830"/>
<comment type="caution">
    <text evidence="13">The sequence shown here is derived from an EMBL/GenBank/DDBJ whole genome shotgun (WGS) entry which is preliminary data.</text>
</comment>
<evidence type="ECO:0000313" key="13">
    <source>
        <dbReference type="EMBL" id="KRU13417.1"/>
    </source>
</evidence>
<keyword evidence="3 11" id="KW-0285">Flavoprotein</keyword>
<keyword evidence="4 11" id="KW-0288">FMN</keyword>
<comment type="function">
    <text evidence="11">Involved in the biosynthesis of isoprenoids. Catalyzes the 1,3-allylic rearrangement of the homoallylic substrate isopentenyl (IPP) to its allylic isomer, dimethylallyl diphosphate (DMAPP).</text>
</comment>
<dbReference type="GO" id="GO:0008299">
    <property type="term" value="P:isoprenoid biosynthetic process"/>
    <property type="evidence" value="ECO:0007669"/>
    <property type="project" value="UniProtKB-UniRule"/>
</dbReference>
<keyword evidence="5 11" id="KW-0479">Metal-binding</keyword>
<keyword evidence="2 11" id="KW-0963">Cytoplasm</keyword>
<dbReference type="EMBL" id="JPGY02000001">
    <property type="protein sequence ID" value="KRU13417.1"/>
    <property type="molecule type" value="Genomic_DNA"/>
</dbReference>
<comment type="cofactor">
    <cofactor evidence="11">
        <name>NADPH</name>
        <dbReference type="ChEBI" id="CHEBI:57783"/>
    </cofactor>
</comment>
<dbReference type="PANTHER" id="PTHR43665">
    <property type="entry name" value="ISOPENTENYL-DIPHOSPHATE DELTA-ISOMERASE"/>
    <property type="match status" value="1"/>
</dbReference>
<keyword evidence="8 11" id="KW-0414">Isoprene biosynthesis</keyword>
<dbReference type="Proteomes" id="UP000028042">
    <property type="component" value="Unassembled WGS sequence"/>
</dbReference>
<evidence type="ECO:0000313" key="14">
    <source>
        <dbReference type="Proteomes" id="UP000028042"/>
    </source>
</evidence>
<dbReference type="Gene3D" id="3.20.20.70">
    <property type="entry name" value="Aldolase class I"/>
    <property type="match status" value="1"/>
</dbReference>
<feature type="binding site" evidence="11">
    <location>
        <position position="187"/>
    </location>
    <ligand>
        <name>FMN</name>
        <dbReference type="ChEBI" id="CHEBI:58210"/>
    </ligand>
</feature>
<evidence type="ECO:0000256" key="9">
    <source>
        <dbReference type="ARBA" id="ARBA00023235"/>
    </source>
</evidence>
<dbReference type="GO" id="GO:0010181">
    <property type="term" value="F:FMN binding"/>
    <property type="evidence" value="ECO:0007669"/>
    <property type="project" value="UniProtKB-UniRule"/>
</dbReference>
<dbReference type="GO" id="GO:0005737">
    <property type="term" value="C:cytoplasm"/>
    <property type="evidence" value="ECO:0007669"/>
    <property type="project" value="UniProtKB-SubCell"/>
</dbReference>
<name>A0A837SAZ4_CLOPA</name>
<feature type="binding site" evidence="11">
    <location>
        <position position="125"/>
    </location>
    <ligand>
        <name>FMN</name>
        <dbReference type="ChEBI" id="CHEBI:58210"/>
    </ligand>
</feature>
<comment type="catalytic activity">
    <reaction evidence="11">
        <text>isopentenyl diphosphate = dimethylallyl diphosphate</text>
        <dbReference type="Rhea" id="RHEA:23284"/>
        <dbReference type="ChEBI" id="CHEBI:57623"/>
        <dbReference type="ChEBI" id="CHEBI:128769"/>
        <dbReference type="EC" id="5.3.3.2"/>
    </reaction>
</comment>
<dbReference type="InterPro" id="IPR011179">
    <property type="entry name" value="IPdP_isomerase"/>
</dbReference>
<comment type="cofactor">
    <cofactor evidence="11">
        <name>Mg(2+)</name>
        <dbReference type="ChEBI" id="CHEBI:18420"/>
    </cofactor>
</comment>
<dbReference type="GeneID" id="93072712"/>
<feature type="binding site" evidence="11">
    <location>
        <position position="156"/>
    </location>
    <ligand>
        <name>Mg(2+)</name>
        <dbReference type="ChEBI" id="CHEBI:18420"/>
    </ligand>
</feature>
<feature type="binding site" evidence="11">
    <location>
        <position position="155"/>
    </location>
    <ligand>
        <name>substrate</name>
    </ligand>
</feature>
<dbReference type="GO" id="GO:0016491">
    <property type="term" value="F:oxidoreductase activity"/>
    <property type="evidence" value="ECO:0007669"/>
    <property type="project" value="InterPro"/>
</dbReference>
<feature type="binding site" evidence="11">
    <location>
        <begin position="263"/>
        <end position="265"/>
    </location>
    <ligand>
        <name>FMN</name>
        <dbReference type="ChEBI" id="CHEBI:58210"/>
    </ligand>
</feature>
<dbReference type="GO" id="GO:0000287">
    <property type="term" value="F:magnesium ion binding"/>
    <property type="evidence" value="ECO:0007669"/>
    <property type="project" value="UniProtKB-UniRule"/>
</dbReference>
<feature type="binding site" evidence="11">
    <location>
        <position position="96"/>
    </location>
    <ligand>
        <name>FMN</name>
        <dbReference type="ChEBI" id="CHEBI:58210"/>
    </ligand>
</feature>
<evidence type="ECO:0000256" key="7">
    <source>
        <dbReference type="ARBA" id="ARBA00022857"/>
    </source>
</evidence>
<evidence type="ECO:0000256" key="10">
    <source>
        <dbReference type="ARBA" id="ARBA00025810"/>
    </source>
</evidence>
<comment type="subcellular location">
    <subcellularLocation>
        <location evidence="11">Cytoplasm</location>
    </subcellularLocation>
</comment>
<keyword evidence="7 11" id="KW-0521">NADP</keyword>
<evidence type="ECO:0000256" key="6">
    <source>
        <dbReference type="ARBA" id="ARBA00022842"/>
    </source>
</evidence>
<feature type="binding site" evidence="11">
    <location>
        <position position="217"/>
    </location>
    <ligand>
        <name>FMN</name>
        <dbReference type="ChEBI" id="CHEBI:58210"/>
    </ligand>
</feature>
<evidence type="ECO:0000256" key="4">
    <source>
        <dbReference type="ARBA" id="ARBA00022643"/>
    </source>
</evidence>
<evidence type="ECO:0000256" key="2">
    <source>
        <dbReference type="ARBA" id="ARBA00022490"/>
    </source>
</evidence>
<comment type="cofactor">
    <cofactor evidence="1 11">
        <name>FMN</name>
        <dbReference type="ChEBI" id="CHEBI:58210"/>
    </cofactor>
</comment>
<sequence>MMKNDEMRKIRKKEHLDCFLDLKTNNDFFKEMILFNNSLPEIDYNDINMKINLFEKSCDLPIMINAITGGTKESLEINEKLALLSQKFNIPMAVGSQKICLNDKEYIESFTKVRKIIGNGIVISNLSANSDYNDVSKAIEMINADAIQLHLNASQEILMNEGEKNFKGTIYNIEKIISKCNRPIIIKEIGTGISYDVAKRLSSIGVKYIDVGGRGGTNFIEIENKRNVNYSYDTLESWGIPTLDSIILCNEADSNLTIFSSGGVRKPIHVIKSLILGASCVGISGEILRRLVTGGYKNAEDYLINMKENIKVLMMLLGCNKIRQLKEIKYIYGKEKYIKEFIKANY</sequence>
<comment type="similarity">
    <text evidence="11">Belongs to the IPP isomerase type 2 family.</text>
</comment>
<feature type="binding site" evidence="11">
    <location>
        <begin position="11"/>
        <end position="12"/>
    </location>
    <ligand>
        <name>substrate</name>
    </ligand>
</feature>
<dbReference type="PANTHER" id="PTHR43665:SF1">
    <property type="entry name" value="ISOPENTENYL-DIPHOSPHATE DELTA-ISOMERASE"/>
    <property type="match status" value="1"/>
</dbReference>
<feature type="domain" description="FMN-dependent dehydrogenase" evidence="12">
    <location>
        <begin position="169"/>
        <end position="327"/>
    </location>
</feature>
<dbReference type="AlphaFoldDB" id="A0A837SAZ4"/>
<dbReference type="GO" id="GO:0004452">
    <property type="term" value="F:isopentenyl-diphosphate delta-isomerase activity"/>
    <property type="evidence" value="ECO:0007669"/>
    <property type="project" value="UniProtKB-UniRule"/>
</dbReference>
<protein>
    <recommendedName>
        <fullName evidence="11">Isopentenyl-diphosphate delta-isomerase</fullName>
        <shortName evidence="11">IPP isomerase</shortName>
        <ecNumber evidence="11">5.3.3.2</ecNumber>
    </recommendedName>
    <alternativeName>
        <fullName evidence="11">Isopentenyl diphosphate:dimethylallyl diphosphate isomerase</fullName>
    </alternativeName>
    <alternativeName>
        <fullName evidence="11">Isopentenyl pyrophosphate isomerase</fullName>
    </alternativeName>
    <alternativeName>
        <fullName evidence="11">Type 2 isopentenyl diphosphate isomerase</fullName>
        <shortName evidence="11">IDI-2</shortName>
    </alternativeName>
</protein>
<evidence type="ECO:0000256" key="11">
    <source>
        <dbReference type="HAMAP-Rule" id="MF_00354"/>
    </source>
</evidence>